<sequence>MSPMTAGDESLYQRFTALKSKKPSLETWIAVGGWSFNDATNIPNTRTAFSNMVASSENRQAFIRSLIQLLTTYNFDGVDLDWEYPAAEDRGGIKADKENFVVFMKELRSALGSRYGISLTLPASFWYLKGFDVEALQHHLDWMNVMSYDIHGVWDSGNRHTGPYVRPHTNLTEIEEGLDLLWRAGVQPSKVVLGLGWYGRSFTLSDPACNMPDGVCTFTEGGKPGECTQSAGTLTNAEINRIIARGGVSRGFDRNAAVKWISWDSNQWVSYDDGETMQLKVAYANSRCLGGMMIWAVDQDDAQSSSTNDLLGIGPASGVSKDEASNIKKQLNNVTQAAAVGNSCYWSFCGSSCKPGWFATTNAQGQVAGTLRDTECPEDAEQTLCCAPGTVMGTCKWEGWRGVGLSCAPACSDSSAVIVARNSNYGDRHCNGGYQAYCCSGFIPSSSTSTSTLNLIGQGGLAKRDDRKNIATGVMVCISAMAMIQALAAAFTIGLSLIATPAGYAACAGVGAVIGYASPRITSPLQAWHNIINARPRNTGSPDPDGKKYGQWDKLIFTAPPAQPGTASTTCDCYVTYTCRYGKGWDEICDNQRWAIDKGLNGASVYHYGERAKGKGFKQKRYGRYRATEFRSLGGYSIPDKRYRCEADEFPMGALTEAWDYQPQMVRWVNGEANGAQGRDFSAWRQAVWVPCSSFRQDVCGSAKPDPPITWKFDGMDSGRRNARADGSHFIKKYGFDSQTPGSECWATFTYLAQKSIGGPLVVTRTVSDHGFRALPDDPLYTIYNWDDDNVYHKPPEKPYPTDVASVKWLKRKAVESALLNREPVEYEVPLLCGEHESMAEFEGELWCMSEDPIFESVTQDTLAVVTSTATLLASPTYMEHTKAKAKAGPIETATKEGADAVRKYLYGM</sequence>
<keyword evidence="7 9" id="KW-0326">Glycosidase</keyword>
<dbReference type="GO" id="GO:0008843">
    <property type="term" value="F:endochitinase activity"/>
    <property type="evidence" value="ECO:0007669"/>
    <property type="project" value="UniProtKB-EC"/>
</dbReference>
<dbReference type="PROSITE" id="PS51910">
    <property type="entry name" value="GH18_2"/>
    <property type="match status" value="1"/>
</dbReference>
<accession>A0A4Q4M6U6</accession>
<dbReference type="GO" id="GO:0008061">
    <property type="term" value="F:chitin binding"/>
    <property type="evidence" value="ECO:0007669"/>
    <property type="project" value="InterPro"/>
</dbReference>
<dbReference type="InterPro" id="IPR050314">
    <property type="entry name" value="Glycosyl_Hydrlase_18"/>
</dbReference>
<evidence type="ECO:0000256" key="3">
    <source>
        <dbReference type="ARBA" id="ARBA00012729"/>
    </source>
</evidence>
<dbReference type="Proteomes" id="UP000292402">
    <property type="component" value="Unassembled WGS sequence"/>
</dbReference>
<dbReference type="PANTHER" id="PTHR11177">
    <property type="entry name" value="CHITINASE"/>
    <property type="match status" value="1"/>
</dbReference>
<dbReference type="SUPFAM" id="SSF54556">
    <property type="entry name" value="Chitinase insertion domain"/>
    <property type="match status" value="1"/>
</dbReference>
<evidence type="ECO:0000313" key="12">
    <source>
        <dbReference type="Proteomes" id="UP000292402"/>
    </source>
</evidence>
<evidence type="ECO:0000256" key="5">
    <source>
        <dbReference type="ARBA" id="ARBA00023024"/>
    </source>
</evidence>
<evidence type="ECO:0000256" key="9">
    <source>
        <dbReference type="RuleBase" id="RU000489"/>
    </source>
</evidence>
<name>A0A4Q4M6U6_9PLEO</name>
<proteinExistence type="inferred from homology"/>
<evidence type="ECO:0000256" key="4">
    <source>
        <dbReference type="ARBA" id="ARBA00022801"/>
    </source>
</evidence>
<feature type="domain" description="GH18" evidence="10">
    <location>
        <begin position="1"/>
        <end position="314"/>
    </location>
</feature>
<dbReference type="PANTHER" id="PTHR11177:SF333">
    <property type="entry name" value="CHITINASE"/>
    <property type="match status" value="1"/>
</dbReference>
<reference evidence="12" key="1">
    <citation type="journal article" date="2019" name="bioRxiv">
        <title>Genomics, evolutionary history and diagnostics of the Alternaria alternata species group including apple and Asian pear pathotypes.</title>
        <authorList>
            <person name="Armitage A.D."/>
            <person name="Cockerton H.M."/>
            <person name="Sreenivasaprasad S."/>
            <person name="Woodhall J.W."/>
            <person name="Lane C.R."/>
            <person name="Harrison R.J."/>
            <person name="Clarkson J.P."/>
        </authorList>
    </citation>
    <scope>NUCLEOTIDE SEQUENCE [LARGE SCALE GENOMIC DNA]</scope>
    <source>
        <strain evidence="12">FERA 1082</strain>
    </source>
</reference>
<comment type="similarity">
    <text evidence="2">Belongs to the glycosyl hydrolase 18 family. Chitinase class V subfamily.</text>
</comment>
<dbReference type="GO" id="GO:0000272">
    <property type="term" value="P:polysaccharide catabolic process"/>
    <property type="evidence" value="ECO:0007669"/>
    <property type="project" value="UniProtKB-KW"/>
</dbReference>
<dbReference type="EC" id="3.2.1.14" evidence="3"/>
<dbReference type="EMBL" id="PDXA01000045">
    <property type="protein sequence ID" value="RYN42937.1"/>
    <property type="molecule type" value="Genomic_DNA"/>
</dbReference>
<comment type="caution">
    <text evidence="11">The sequence shown here is derived from an EMBL/GenBank/DDBJ whole genome shotgun (WGS) entry which is preliminary data.</text>
</comment>
<keyword evidence="5" id="KW-0146">Chitin degradation</keyword>
<evidence type="ECO:0000256" key="8">
    <source>
        <dbReference type="ARBA" id="ARBA00023326"/>
    </source>
</evidence>
<gene>
    <name evidence="11" type="ORF">AA0114_g10353</name>
</gene>
<dbReference type="InterPro" id="IPR001223">
    <property type="entry name" value="Glyco_hydro18_cat"/>
</dbReference>
<dbReference type="InterPro" id="IPR001579">
    <property type="entry name" value="Glyco_hydro_18_chit_AS"/>
</dbReference>
<dbReference type="GO" id="GO:0006032">
    <property type="term" value="P:chitin catabolic process"/>
    <property type="evidence" value="ECO:0007669"/>
    <property type="project" value="UniProtKB-KW"/>
</dbReference>
<dbReference type="Pfam" id="PF00704">
    <property type="entry name" value="Glyco_hydro_18"/>
    <property type="match status" value="1"/>
</dbReference>
<dbReference type="SMART" id="SM00636">
    <property type="entry name" value="Glyco_18"/>
    <property type="match status" value="1"/>
</dbReference>
<dbReference type="PROSITE" id="PS01095">
    <property type="entry name" value="GH18_1"/>
    <property type="match status" value="1"/>
</dbReference>
<evidence type="ECO:0000256" key="6">
    <source>
        <dbReference type="ARBA" id="ARBA00023277"/>
    </source>
</evidence>
<comment type="catalytic activity">
    <reaction evidence="1">
        <text>Random endo-hydrolysis of N-acetyl-beta-D-glucosaminide (1-&gt;4)-beta-linkages in chitin and chitodextrins.</text>
        <dbReference type="EC" id="3.2.1.14"/>
    </reaction>
</comment>
<dbReference type="Gene3D" id="3.20.20.80">
    <property type="entry name" value="Glycosidases"/>
    <property type="match status" value="1"/>
</dbReference>
<keyword evidence="6" id="KW-0119">Carbohydrate metabolism</keyword>
<protein>
    <recommendedName>
        <fullName evidence="3">chitinase</fullName>
        <ecNumber evidence="3">3.2.1.14</ecNumber>
    </recommendedName>
</protein>
<keyword evidence="4 9" id="KW-0378">Hydrolase</keyword>
<evidence type="ECO:0000256" key="7">
    <source>
        <dbReference type="ARBA" id="ARBA00023295"/>
    </source>
</evidence>
<organism evidence="11 12">
    <name type="scientific">Alternaria tenuissima</name>
    <dbReference type="NCBI Taxonomy" id="119927"/>
    <lineage>
        <taxon>Eukaryota</taxon>
        <taxon>Fungi</taxon>
        <taxon>Dikarya</taxon>
        <taxon>Ascomycota</taxon>
        <taxon>Pezizomycotina</taxon>
        <taxon>Dothideomycetes</taxon>
        <taxon>Pleosporomycetidae</taxon>
        <taxon>Pleosporales</taxon>
        <taxon>Pleosporineae</taxon>
        <taxon>Pleosporaceae</taxon>
        <taxon>Alternaria</taxon>
        <taxon>Alternaria sect. Alternaria</taxon>
        <taxon>Alternaria alternata complex</taxon>
    </lineage>
</organism>
<evidence type="ECO:0000256" key="1">
    <source>
        <dbReference type="ARBA" id="ARBA00000822"/>
    </source>
</evidence>
<keyword evidence="8" id="KW-0624">Polysaccharide degradation</keyword>
<dbReference type="InterPro" id="IPR011583">
    <property type="entry name" value="Chitinase_II/V-like_cat"/>
</dbReference>
<evidence type="ECO:0000259" key="10">
    <source>
        <dbReference type="PROSITE" id="PS51910"/>
    </source>
</evidence>
<evidence type="ECO:0000313" key="11">
    <source>
        <dbReference type="EMBL" id="RYN42937.1"/>
    </source>
</evidence>
<dbReference type="Gene3D" id="3.10.50.10">
    <property type="match status" value="1"/>
</dbReference>
<dbReference type="SUPFAM" id="SSF51445">
    <property type="entry name" value="(Trans)glycosidases"/>
    <property type="match status" value="1"/>
</dbReference>
<dbReference type="AlphaFoldDB" id="A0A4Q4M6U6"/>
<dbReference type="InterPro" id="IPR017853">
    <property type="entry name" value="GH"/>
</dbReference>
<evidence type="ECO:0000256" key="2">
    <source>
        <dbReference type="ARBA" id="ARBA00008682"/>
    </source>
</evidence>
<dbReference type="InterPro" id="IPR029070">
    <property type="entry name" value="Chitinase_insertion_sf"/>
</dbReference>